<evidence type="ECO:0000313" key="7">
    <source>
        <dbReference type="Proteomes" id="UP000070700"/>
    </source>
</evidence>
<proteinExistence type="inferred from homology"/>
<keyword evidence="5" id="KW-0175">Coiled coil</keyword>
<dbReference type="KEGG" id="psco:LY89DRAFT_728709"/>
<dbReference type="RefSeq" id="XP_018076939.1">
    <property type="nucleotide sequence ID" value="XM_018219290.1"/>
</dbReference>
<dbReference type="Proteomes" id="UP000070700">
    <property type="component" value="Unassembled WGS sequence"/>
</dbReference>
<evidence type="ECO:0000256" key="5">
    <source>
        <dbReference type="SAM" id="Coils"/>
    </source>
</evidence>
<evidence type="ECO:0000256" key="1">
    <source>
        <dbReference type="ARBA" id="ARBA00004173"/>
    </source>
</evidence>
<dbReference type="GeneID" id="28829016"/>
<evidence type="ECO:0000313" key="6">
    <source>
        <dbReference type="EMBL" id="KUJ22584.1"/>
    </source>
</evidence>
<dbReference type="InterPro" id="IPR007648">
    <property type="entry name" value="ATPase_inhibitor_mt"/>
</dbReference>
<dbReference type="OrthoDB" id="5532350at2759"/>
<comment type="subcellular location">
    <subcellularLocation>
        <location evidence="1">Mitochondrion</location>
    </subcellularLocation>
</comment>
<accession>A0A194XRA4</accession>
<dbReference type="Gene3D" id="1.20.5.500">
    <property type="entry name" value="Single helix bin"/>
    <property type="match status" value="1"/>
</dbReference>
<reference evidence="6 7" key="1">
    <citation type="submission" date="2015-10" db="EMBL/GenBank/DDBJ databases">
        <title>Full genome of DAOMC 229536 Phialocephala scopiformis, a fungal endophyte of spruce producing the potent anti-insectan compound rugulosin.</title>
        <authorList>
            <consortium name="DOE Joint Genome Institute"/>
            <person name="Walker A.K."/>
            <person name="Frasz S.L."/>
            <person name="Seifert K.A."/>
            <person name="Miller J.D."/>
            <person name="Mondo S.J."/>
            <person name="Labutti K."/>
            <person name="Lipzen A."/>
            <person name="Dockter R."/>
            <person name="Kennedy M."/>
            <person name="Grigoriev I.V."/>
            <person name="Spatafora J.W."/>
        </authorList>
    </citation>
    <scope>NUCLEOTIDE SEQUENCE [LARGE SCALE GENOMIC DNA]</scope>
    <source>
        <strain evidence="6 7">CBS 120377</strain>
    </source>
</reference>
<dbReference type="GO" id="GO:0005739">
    <property type="term" value="C:mitochondrion"/>
    <property type="evidence" value="ECO:0007669"/>
    <property type="project" value="UniProtKB-SubCell"/>
</dbReference>
<sequence length="103" mass="11559">MYRQSITRAVRPALRSSLQSRAAFSTSIRAMAGGDTGAPRTGGVATGDAFTKREKANEDYAIRLREKEKLLELRKKIAEQREHLDKLSEHIEEMAKEQGGEQK</sequence>
<name>A0A194XRA4_MOLSC</name>
<evidence type="ECO:0000256" key="2">
    <source>
        <dbReference type="ARBA" id="ARBA00010901"/>
    </source>
</evidence>
<comment type="function">
    <text evidence="4">Inhibits the enzyme activity of ATPase.</text>
</comment>
<evidence type="ECO:0000256" key="4">
    <source>
        <dbReference type="RuleBase" id="RU368087"/>
    </source>
</evidence>
<feature type="coiled-coil region" evidence="5">
    <location>
        <begin position="61"/>
        <end position="97"/>
    </location>
</feature>
<protein>
    <recommendedName>
        <fullName evidence="4">ATPase inhibitor, mitochondrial</fullName>
    </recommendedName>
</protein>
<organism evidence="6 7">
    <name type="scientific">Mollisia scopiformis</name>
    <name type="common">Conifer needle endophyte fungus</name>
    <name type="synonym">Phialocephala scopiformis</name>
    <dbReference type="NCBI Taxonomy" id="149040"/>
    <lineage>
        <taxon>Eukaryota</taxon>
        <taxon>Fungi</taxon>
        <taxon>Dikarya</taxon>
        <taxon>Ascomycota</taxon>
        <taxon>Pezizomycotina</taxon>
        <taxon>Leotiomycetes</taxon>
        <taxon>Helotiales</taxon>
        <taxon>Mollisiaceae</taxon>
        <taxon>Mollisia</taxon>
    </lineage>
</organism>
<dbReference type="STRING" id="149040.A0A194XRA4"/>
<comment type="similarity">
    <text evidence="2 4">Belongs to the ATPase inhibitor family.</text>
</comment>
<gene>
    <name evidence="6" type="ORF">LY89DRAFT_728709</name>
</gene>
<dbReference type="AlphaFoldDB" id="A0A194XRA4"/>
<evidence type="ECO:0000256" key="3">
    <source>
        <dbReference type="ARBA" id="ARBA00023128"/>
    </source>
</evidence>
<dbReference type="GO" id="GO:0042030">
    <property type="term" value="F:ATPase inhibitor activity"/>
    <property type="evidence" value="ECO:0007669"/>
    <property type="project" value="InterPro"/>
</dbReference>
<dbReference type="FunCoup" id="A0A194XRA4">
    <property type="interactions" value="141"/>
</dbReference>
<keyword evidence="7" id="KW-1185">Reference proteome</keyword>
<dbReference type="InParanoid" id="A0A194XRA4"/>
<dbReference type="Pfam" id="PF04568">
    <property type="entry name" value="IATP"/>
    <property type="match status" value="1"/>
</dbReference>
<dbReference type="EMBL" id="KQ947406">
    <property type="protein sequence ID" value="KUJ22584.1"/>
    <property type="molecule type" value="Genomic_DNA"/>
</dbReference>
<keyword evidence="3" id="KW-0496">Mitochondrion</keyword>